<evidence type="ECO:0000313" key="7">
    <source>
        <dbReference type="EMBL" id="MBB6226235.1"/>
    </source>
</evidence>
<comment type="caution">
    <text evidence="7">The sequence shown here is derived from an EMBL/GenBank/DDBJ whole genome shotgun (WGS) entry which is preliminary data.</text>
</comment>
<proteinExistence type="inferred from homology"/>
<dbReference type="InterPro" id="IPR029228">
    <property type="entry name" value="Alkyl_sulf_dimr"/>
</dbReference>
<comment type="similarity">
    <text evidence="4">Belongs to the metallo-beta-lactamase superfamily. Type III sulfatase family.</text>
</comment>
<dbReference type="Gene3D" id="1.25.40.880">
    <property type="entry name" value="Alkyl sulfatase, dimerisation domain"/>
    <property type="match status" value="1"/>
</dbReference>
<evidence type="ECO:0000256" key="5">
    <source>
        <dbReference type="SAM" id="SignalP"/>
    </source>
</evidence>
<reference evidence="7 8" key="1">
    <citation type="submission" date="2020-08" db="EMBL/GenBank/DDBJ databases">
        <title>Genomic Encyclopedia of Type Strains, Phase IV (KMG-IV): sequencing the most valuable type-strain genomes for metagenomic binning, comparative biology and taxonomic classification.</title>
        <authorList>
            <person name="Goeker M."/>
        </authorList>
    </citation>
    <scope>NUCLEOTIDE SEQUENCE [LARGE SCALE GENOMIC DNA]</scope>
    <source>
        <strain evidence="7 8">DSM 102189</strain>
    </source>
</reference>
<evidence type="ECO:0000256" key="4">
    <source>
        <dbReference type="ARBA" id="ARBA00033751"/>
    </source>
</evidence>
<evidence type="ECO:0000256" key="2">
    <source>
        <dbReference type="ARBA" id="ARBA00022801"/>
    </source>
</evidence>
<dbReference type="GO" id="GO:0046983">
    <property type="term" value="F:protein dimerization activity"/>
    <property type="evidence" value="ECO:0007669"/>
    <property type="project" value="InterPro"/>
</dbReference>
<evidence type="ECO:0000259" key="6">
    <source>
        <dbReference type="SMART" id="SM00849"/>
    </source>
</evidence>
<dbReference type="GO" id="GO:0018741">
    <property type="term" value="F:linear primary-alkylsulfatase activity"/>
    <property type="evidence" value="ECO:0007669"/>
    <property type="project" value="InterPro"/>
</dbReference>
<evidence type="ECO:0000313" key="8">
    <source>
        <dbReference type="Proteomes" id="UP000538147"/>
    </source>
</evidence>
<dbReference type="Proteomes" id="UP000538147">
    <property type="component" value="Unassembled WGS sequence"/>
</dbReference>
<dbReference type="Gene3D" id="3.60.15.30">
    <property type="entry name" value="Metallo-beta-lactamase domain"/>
    <property type="match status" value="1"/>
</dbReference>
<dbReference type="SUPFAM" id="SSF56281">
    <property type="entry name" value="Metallo-hydrolase/oxidoreductase"/>
    <property type="match status" value="1"/>
</dbReference>
<accession>A0A841L8S0</accession>
<keyword evidence="1" id="KW-0479">Metal-binding</keyword>
<dbReference type="InterPro" id="IPR044097">
    <property type="entry name" value="Bds1/SdsA1_MBL-fold"/>
</dbReference>
<evidence type="ECO:0000256" key="1">
    <source>
        <dbReference type="ARBA" id="ARBA00022723"/>
    </source>
</evidence>
<dbReference type="InterPro" id="IPR029229">
    <property type="entry name" value="Alkyl_sulf_C"/>
</dbReference>
<protein>
    <submittedName>
        <fullName evidence="7">Alkyl sulfatase BDS1-like metallo-beta-lactamase superfamily hydrolase</fullName>
    </submittedName>
</protein>
<evidence type="ECO:0000256" key="3">
    <source>
        <dbReference type="ARBA" id="ARBA00022833"/>
    </source>
</evidence>
<dbReference type="GO" id="GO:0046872">
    <property type="term" value="F:metal ion binding"/>
    <property type="evidence" value="ECO:0007669"/>
    <property type="project" value="UniProtKB-KW"/>
</dbReference>
<dbReference type="SMART" id="SM00849">
    <property type="entry name" value="Lactamase_B"/>
    <property type="match status" value="1"/>
</dbReference>
<gene>
    <name evidence="7" type="ORF">FHS79_000388</name>
</gene>
<dbReference type="PANTHER" id="PTHR43223">
    <property type="entry name" value="ALKYL/ARYL-SULFATASE"/>
    <property type="match status" value="1"/>
</dbReference>
<dbReference type="SUPFAM" id="SSF55718">
    <property type="entry name" value="SCP-like"/>
    <property type="match status" value="1"/>
</dbReference>
<dbReference type="Pfam" id="PF14863">
    <property type="entry name" value="Alkyl_sulf_dimr"/>
    <property type="match status" value="1"/>
</dbReference>
<dbReference type="AlphaFoldDB" id="A0A841L8S0"/>
<dbReference type="Pfam" id="PF14864">
    <property type="entry name" value="Alkyl_sulf_C"/>
    <property type="match status" value="1"/>
</dbReference>
<keyword evidence="3" id="KW-0862">Zinc</keyword>
<feature type="chain" id="PRO_5032696010" evidence="5">
    <location>
        <begin position="17"/>
        <end position="636"/>
    </location>
</feature>
<dbReference type="InterPro" id="IPR036866">
    <property type="entry name" value="RibonucZ/Hydroxyglut_hydro"/>
</dbReference>
<keyword evidence="5" id="KW-0732">Signal</keyword>
<dbReference type="InterPro" id="IPR038536">
    <property type="entry name" value="Alkyl/aryl-sulf_dimr_sf"/>
</dbReference>
<dbReference type="GO" id="GO:0018909">
    <property type="term" value="P:dodecyl sulfate metabolic process"/>
    <property type="evidence" value="ECO:0007669"/>
    <property type="project" value="InterPro"/>
</dbReference>
<feature type="signal peptide" evidence="5">
    <location>
        <begin position="1"/>
        <end position="16"/>
    </location>
</feature>
<dbReference type="Gene3D" id="3.30.1050.10">
    <property type="entry name" value="SCP2 sterol-binding domain"/>
    <property type="match status" value="1"/>
</dbReference>
<feature type="domain" description="Metallo-beta-lactamase" evidence="6">
    <location>
        <begin position="114"/>
        <end position="331"/>
    </location>
</feature>
<dbReference type="InterPro" id="IPR052195">
    <property type="entry name" value="Bact_Alkyl/Aryl-Sulfatase"/>
</dbReference>
<dbReference type="InterPro" id="IPR036527">
    <property type="entry name" value="SCP2_sterol-bd_dom_sf"/>
</dbReference>
<keyword evidence="8" id="KW-1185">Reference proteome</keyword>
<keyword evidence="2 7" id="KW-0378">Hydrolase</keyword>
<sequence length="636" mass="67584">MRAIILALFIATPVLAAPPNAATTAANAKLAATLDFTDTQDFDFAARGFVASRGDPLVKDANGAVLRDFREDAQFSGPAPATVNPSLWRNAALVAKHGLFKVMDGIWQIRGFDLSVMTLIAGTTGWIIVDPLTTEEMAAAGLALANEKLGRRPVSAIVYTHSHADHFGGAGGVAKPGSVPIYAPQGFMDHAVAENVIAGGAMIRRADYMFGQLLPRGPEGQVSSGLGAVRAGGTIGLLPPTHEITPETLVQTIDGIAFEFQLTPDTEAPAEMNFYLPGLRALCMAENANGAMHNLLTPRGALVRDAKGWAAQLLKSRRAYAAKSDVMFASHFWPRWGSAEIDRYLLEHAQAYAFVHNESVRLLNRGLDAGEIAEAIALPPPLAKRWFNRGHYGSLKFNARAVYQRYLGAFNGDPATLDPLPRDEQARKWVEALGGPARTLALARKAAAAGEDRWAATLFGQMVRAGGDSDAREGLAASFDQLAIQAESAVWRNFYLSGAQELRGGVKPVRVPGTNRLGANLRVADVLDAMSVRVLPERALGPAFAVAIVAPDVGERHLISIGNGVMLHEVSDDLPADATLTLPRLGLIGLVAGQVTPAALMGAGQMQISGNPAVLQRLLGLFETPVPNFPLVTPLP</sequence>
<organism evidence="7 8">
    <name type="scientific">Polymorphobacter multimanifer</name>
    <dbReference type="NCBI Taxonomy" id="1070431"/>
    <lineage>
        <taxon>Bacteria</taxon>
        <taxon>Pseudomonadati</taxon>
        <taxon>Pseudomonadota</taxon>
        <taxon>Alphaproteobacteria</taxon>
        <taxon>Sphingomonadales</taxon>
        <taxon>Sphingosinicellaceae</taxon>
        <taxon>Polymorphobacter</taxon>
    </lineage>
</organism>
<dbReference type="CDD" id="cd07710">
    <property type="entry name" value="arylsulfatase_Sdsa1-like_MBL-fold"/>
    <property type="match status" value="1"/>
</dbReference>
<dbReference type="RefSeq" id="WP_184194543.1">
    <property type="nucleotide sequence ID" value="NZ_BMOX01000035.1"/>
</dbReference>
<name>A0A841L8S0_9SPHN</name>
<dbReference type="PANTHER" id="PTHR43223:SF1">
    <property type="entry name" value="ALKYL_ARYL-SULFATASE BDS1"/>
    <property type="match status" value="1"/>
</dbReference>
<dbReference type="Pfam" id="PF00753">
    <property type="entry name" value="Lactamase_B"/>
    <property type="match status" value="1"/>
</dbReference>
<dbReference type="EMBL" id="JACIIV010000002">
    <property type="protein sequence ID" value="MBB6226235.1"/>
    <property type="molecule type" value="Genomic_DNA"/>
</dbReference>
<dbReference type="InterPro" id="IPR001279">
    <property type="entry name" value="Metallo-B-lactamas"/>
</dbReference>